<evidence type="ECO:0000313" key="1">
    <source>
        <dbReference type="EMBL" id="GFY13052.1"/>
    </source>
</evidence>
<dbReference type="SUPFAM" id="SSF56219">
    <property type="entry name" value="DNase I-like"/>
    <property type="match status" value="1"/>
</dbReference>
<dbReference type="InterPro" id="IPR036691">
    <property type="entry name" value="Endo/exonu/phosph_ase_sf"/>
</dbReference>
<protein>
    <submittedName>
        <fullName evidence="1">Craniofacial development protein 2</fullName>
    </submittedName>
</protein>
<organism evidence="1 2">
    <name type="scientific">Trichonephila clavipes</name>
    <name type="common">Golden silk orbweaver</name>
    <name type="synonym">Nephila clavipes</name>
    <dbReference type="NCBI Taxonomy" id="2585209"/>
    <lineage>
        <taxon>Eukaryota</taxon>
        <taxon>Metazoa</taxon>
        <taxon>Ecdysozoa</taxon>
        <taxon>Arthropoda</taxon>
        <taxon>Chelicerata</taxon>
        <taxon>Arachnida</taxon>
        <taxon>Araneae</taxon>
        <taxon>Araneomorphae</taxon>
        <taxon>Entelegynae</taxon>
        <taxon>Araneoidea</taxon>
        <taxon>Nephilidae</taxon>
        <taxon>Trichonephila</taxon>
    </lineage>
</organism>
<dbReference type="AlphaFoldDB" id="A0A8X6SFT5"/>
<gene>
    <name evidence="1" type="primary">CFDP2</name>
    <name evidence="1" type="ORF">TNCV_666151</name>
</gene>
<comment type="caution">
    <text evidence="1">The sequence shown here is derived from an EMBL/GenBank/DDBJ whole genome shotgun (WGS) entry which is preliminary data.</text>
</comment>
<dbReference type="Proteomes" id="UP000887159">
    <property type="component" value="Unassembled WGS sequence"/>
</dbReference>
<name>A0A8X6SFT5_TRICX</name>
<accession>A0A8X6SFT5</accession>
<dbReference type="PANTHER" id="PTHR23227:SF67">
    <property type="entry name" value="CRANIOFACIAL DEVELOPMENT PROTEIN 2-LIKE"/>
    <property type="match status" value="1"/>
</dbReference>
<dbReference type="EMBL" id="BMAU01021319">
    <property type="protein sequence ID" value="GFY13052.1"/>
    <property type="molecule type" value="Genomic_DNA"/>
</dbReference>
<reference evidence="1" key="1">
    <citation type="submission" date="2020-08" db="EMBL/GenBank/DDBJ databases">
        <title>Multicomponent nature underlies the extraordinary mechanical properties of spider dragline silk.</title>
        <authorList>
            <person name="Kono N."/>
            <person name="Nakamura H."/>
            <person name="Mori M."/>
            <person name="Yoshida Y."/>
            <person name="Ohtoshi R."/>
            <person name="Malay A.D."/>
            <person name="Moran D.A.P."/>
            <person name="Tomita M."/>
            <person name="Numata K."/>
            <person name="Arakawa K."/>
        </authorList>
    </citation>
    <scope>NUCLEOTIDE SEQUENCE</scope>
</reference>
<dbReference type="Gene3D" id="3.60.10.10">
    <property type="entry name" value="Endonuclease/exonuclease/phosphatase"/>
    <property type="match status" value="1"/>
</dbReference>
<dbReference type="PANTHER" id="PTHR23227">
    <property type="entry name" value="BUCENTAUR RELATED"/>
    <property type="match status" value="1"/>
</dbReference>
<sequence>MRLCKIRLRGRHYNTILICAHAPTDDKDETEKDLFYDLLMKSYNSCPAQDMKLVIGDFNAKIGRELFNISNAGLHSLHKETNENRQRLWDFAVSENLFIISTAFPHKKIHKYTWISPDGQTHNQIDHVLIDRRNRNNIMDVRSYRGANVDTDHILVRSKVRFRLCKNFFRKRENGNYKPDTYKLTEKNILKEYKLTLSAGIISELDSSGNDFNWKIILKGNYLEICK</sequence>
<proteinExistence type="predicted"/>
<evidence type="ECO:0000313" key="2">
    <source>
        <dbReference type="Proteomes" id="UP000887159"/>
    </source>
</evidence>
<dbReference type="InterPro" id="IPR027124">
    <property type="entry name" value="Swc5/CFDP1/2"/>
</dbReference>
<keyword evidence="2" id="KW-1185">Reference proteome</keyword>